<keyword evidence="4" id="KW-0862">Zinc</keyword>
<name>A0A2K5QVC7_CEBIM</name>
<organism evidence="5 6">
    <name type="scientific">Cebus imitator</name>
    <name type="common">Panamanian white-faced capuchin</name>
    <name type="synonym">Cebus capucinus imitator</name>
    <dbReference type="NCBI Taxonomy" id="2715852"/>
    <lineage>
        <taxon>Eukaryota</taxon>
        <taxon>Metazoa</taxon>
        <taxon>Chordata</taxon>
        <taxon>Craniata</taxon>
        <taxon>Vertebrata</taxon>
        <taxon>Euteleostomi</taxon>
        <taxon>Mammalia</taxon>
        <taxon>Eutheria</taxon>
        <taxon>Euarchontoglires</taxon>
        <taxon>Primates</taxon>
        <taxon>Haplorrhini</taxon>
        <taxon>Platyrrhini</taxon>
        <taxon>Cebidae</taxon>
        <taxon>Cebinae</taxon>
        <taxon>Cebus</taxon>
    </lineage>
</organism>
<accession>A0A2K5QVC7</accession>
<comment type="similarity">
    <text evidence="2">Belongs to the somatotropin/prolactin family.</text>
</comment>
<evidence type="ECO:0000256" key="3">
    <source>
        <dbReference type="ARBA" id="ARBA00022525"/>
    </source>
</evidence>
<dbReference type="Pfam" id="PF00103">
    <property type="entry name" value="Hormone_1"/>
    <property type="match status" value="1"/>
</dbReference>
<dbReference type="InterPro" id="IPR009079">
    <property type="entry name" value="4_helix_cytokine-like_core"/>
</dbReference>
<keyword evidence="6" id="KW-1185">Reference proteome</keyword>
<dbReference type="InterPro" id="IPR001400">
    <property type="entry name" value="Somatotropin/Prolactin"/>
</dbReference>
<evidence type="ECO:0000313" key="6">
    <source>
        <dbReference type="Proteomes" id="UP000233040"/>
    </source>
</evidence>
<dbReference type="GO" id="GO:0046427">
    <property type="term" value="P:positive regulation of receptor signaling pathway via JAK-STAT"/>
    <property type="evidence" value="ECO:0007669"/>
    <property type="project" value="TreeGrafter"/>
</dbReference>
<dbReference type="GO" id="GO:0008083">
    <property type="term" value="F:growth factor activity"/>
    <property type="evidence" value="ECO:0007669"/>
    <property type="project" value="TreeGrafter"/>
</dbReference>
<dbReference type="PANTHER" id="PTHR11417">
    <property type="entry name" value="SOMATOTROPIN,PROLACTIN"/>
    <property type="match status" value="1"/>
</dbReference>
<dbReference type="PANTHER" id="PTHR11417:SF70">
    <property type="entry name" value="CHORIONIC SOMATOMAMMOTROPIN HORMONE 1"/>
    <property type="match status" value="1"/>
</dbReference>
<dbReference type="GeneTree" id="ENSGT00950000182818"/>
<dbReference type="Gene3D" id="1.20.1250.10">
    <property type="match status" value="1"/>
</dbReference>
<evidence type="ECO:0000256" key="2">
    <source>
        <dbReference type="ARBA" id="ARBA00008474"/>
    </source>
</evidence>
<dbReference type="GO" id="GO:0005131">
    <property type="term" value="F:growth hormone receptor binding"/>
    <property type="evidence" value="ECO:0007669"/>
    <property type="project" value="TreeGrafter"/>
</dbReference>
<feature type="binding site" evidence="4">
    <location>
        <position position="58"/>
    </location>
    <ligand>
        <name>Zn(2+)</name>
        <dbReference type="ChEBI" id="CHEBI:29105"/>
    </ligand>
</feature>
<keyword evidence="4" id="KW-0479">Metal-binding</keyword>
<dbReference type="Proteomes" id="UP000233040">
    <property type="component" value="Unassembled WGS sequence"/>
</dbReference>
<sequence>MGGSPCGPCLFPEFLLLGSQMSLLLAVTLLCLPWLQETGALPSIPLSRLLEVAVLCAHQLHPLAFDTYQEFGEDCIPNELKYFFLQNPKTSLCFSESMPTPSNKEENPELLHISLLLIQSWLEPVQLLRSVFANSELHRVLNTKVYESLKGLEEGIQTLIGVRFIAGEKKHCCSLFSSKALTQEKSAYSSFPLVNSPHLSLHPGGEGERREREGTVKRLEKSESCAQCT</sequence>
<evidence type="ECO:0000256" key="1">
    <source>
        <dbReference type="ARBA" id="ARBA00004613"/>
    </source>
</evidence>
<proteinExistence type="inferred from homology"/>
<reference evidence="5" key="1">
    <citation type="submission" date="2025-08" db="UniProtKB">
        <authorList>
            <consortium name="Ensembl"/>
        </authorList>
    </citation>
    <scope>IDENTIFICATION</scope>
</reference>
<dbReference type="SUPFAM" id="SSF47266">
    <property type="entry name" value="4-helical cytokines"/>
    <property type="match status" value="1"/>
</dbReference>
<dbReference type="GO" id="GO:0005615">
    <property type="term" value="C:extracellular space"/>
    <property type="evidence" value="ECO:0007669"/>
    <property type="project" value="TreeGrafter"/>
</dbReference>
<comment type="subcellular location">
    <subcellularLocation>
        <location evidence="1">Secreted</location>
    </subcellularLocation>
</comment>
<dbReference type="GO" id="GO:0045927">
    <property type="term" value="P:positive regulation of growth"/>
    <property type="evidence" value="ECO:0007669"/>
    <property type="project" value="TreeGrafter"/>
</dbReference>
<dbReference type="GO" id="GO:0060396">
    <property type="term" value="P:growth hormone receptor signaling pathway"/>
    <property type="evidence" value="ECO:0007669"/>
    <property type="project" value="TreeGrafter"/>
</dbReference>
<evidence type="ECO:0000256" key="4">
    <source>
        <dbReference type="PIRSR" id="PIRSR601400-1"/>
    </source>
</evidence>
<evidence type="ECO:0000313" key="5">
    <source>
        <dbReference type="Ensembl" id="ENSCCAP00000019834.1"/>
    </source>
</evidence>
<dbReference type="GO" id="GO:0046872">
    <property type="term" value="F:metal ion binding"/>
    <property type="evidence" value="ECO:0007669"/>
    <property type="project" value="UniProtKB-KW"/>
</dbReference>
<dbReference type="Ensembl" id="ENSCCAT00000037319.1">
    <property type="protein sequence ID" value="ENSCCAP00000019834.1"/>
    <property type="gene ID" value="ENSCCAG00000027755.1"/>
</dbReference>
<reference evidence="5" key="2">
    <citation type="submission" date="2025-09" db="UniProtKB">
        <authorList>
            <consortium name="Ensembl"/>
        </authorList>
    </citation>
    <scope>IDENTIFICATION</scope>
</reference>
<dbReference type="STRING" id="9516.ENSCCAP00000019834"/>
<dbReference type="GO" id="GO:0031667">
    <property type="term" value="P:response to nutrient levels"/>
    <property type="evidence" value="ECO:0007669"/>
    <property type="project" value="TreeGrafter"/>
</dbReference>
<dbReference type="GO" id="GO:0005179">
    <property type="term" value="F:hormone activity"/>
    <property type="evidence" value="ECO:0007669"/>
    <property type="project" value="InterPro"/>
</dbReference>
<dbReference type="AlphaFoldDB" id="A0A2K5QVC7"/>
<keyword evidence="3" id="KW-0964">Secreted</keyword>
<protein>
    <submittedName>
        <fullName evidence="5">Uncharacterized protein</fullName>
    </submittedName>
</protein>
<dbReference type="GO" id="GO:0048513">
    <property type="term" value="P:animal organ development"/>
    <property type="evidence" value="ECO:0007669"/>
    <property type="project" value="TreeGrafter"/>
</dbReference>